<dbReference type="Proteomes" id="UP000000716">
    <property type="component" value="Chromosome"/>
</dbReference>
<sequence length="213" mass="25461">MMKHVHTFFERFREKNQFMLDNRLPEFDYTPLPTIYSHDDLVWHKLDARKRYKFTEMFGYDGKFMVPYKLNELTYRISFPIDALIEPDAFLFKATLYENTYIGQSYADILETISTLTFFERGLVKHTYEKRGDSELLRQRGGWYDRATSETIYEQFLNIGFQDWKTDYATGKPFVDGGHWALTIVFPNGETLKYTGACEYPHNWREVQSLFHI</sequence>
<reference evidence="1 2" key="1">
    <citation type="journal article" date="2011" name="J. Bacteriol.">
        <title>Complete genome sequence of the Thermophilic Bacterium Exiguobacterium sp. AT1b.</title>
        <authorList>
            <person name="Vishnivetskaya T.A."/>
            <person name="Lucas S."/>
            <person name="Copeland A."/>
            <person name="Lapidus A."/>
            <person name="Glavina Del Rio T."/>
            <person name="Dalin E."/>
            <person name="Tice H."/>
            <person name="Bruce D.C."/>
            <person name="Goodwin L.A."/>
            <person name="Pitluck S."/>
            <person name="Saunders E."/>
            <person name="Brettin T."/>
            <person name="Detter C."/>
            <person name="Han C."/>
            <person name="Larimer F."/>
            <person name="Land M.L."/>
            <person name="Hauser L.J."/>
            <person name="Kyrpides N.C."/>
            <person name="Ovchinnikova G."/>
            <person name="Kathariou S."/>
            <person name="Ramaley R.F."/>
            <person name="Rodrigues D.F."/>
            <person name="Hendrix C."/>
            <person name="Richardson P."/>
            <person name="Tiedje J.M."/>
        </authorList>
    </citation>
    <scope>NUCLEOTIDE SEQUENCE [LARGE SCALE GENOMIC DNA]</scope>
    <source>
        <strain evidence="2">ATCC BAA-1283 / AT1b</strain>
    </source>
</reference>
<organism evidence="1 2">
    <name type="scientific">Exiguobacterium sp. (strain ATCC BAA-1283 / AT1b)</name>
    <dbReference type="NCBI Taxonomy" id="360911"/>
    <lineage>
        <taxon>Bacteria</taxon>
        <taxon>Bacillati</taxon>
        <taxon>Bacillota</taxon>
        <taxon>Bacilli</taxon>
        <taxon>Bacillales</taxon>
        <taxon>Bacillales Family XII. Incertae Sedis</taxon>
        <taxon>Exiguobacterium</taxon>
    </lineage>
</organism>
<evidence type="ECO:0000313" key="1">
    <source>
        <dbReference type="EMBL" id="ACQ70002.1"/>
    </source>
</evidence>
<dbReference type="HOGENOM" id="CLU_1292783_0_0_9"/>
<accession>C4L6H1</accession>
<gene>
    <name evidence="1" type="ordered locus">EAT1b_1074</name>
</gene>
<dbReference type="RefSeq" id="WP_012727121.1">
    <property type="nucleotide sequence ID" value="NC_012673.1"/>
</dbReference>
<dbReference type="KEGG" id="eat:EAT1b_1074"/>
<name>C4L6H1_EXISA</name>
<protein>
    <submittedName>
        <fullName evidence="1">Uncharacterized protein</fullName>
    </submittedName>
</protein>
<dbReference type="EMBL" id="CP001615">
    <property type="protein sequence ID" value="ACQ70002.1"/>
    <property type="molecule type" value="Genomic_DNA"/>
</dbReference>
<keyword evidence="2" id="KW-1185">Reference proteome</keyword>
<dbReference type="STRING" id="360911.EAT1b_1074"/>
<proteinExistence type="predicted"/>
<dbReference type="AlphaFoldDB" id="C4L6H1"/>
<evidence type="ECO:0000313" key="2">
    <source>
        <dbReference type="Proteomes" id="UP000000716"/>
    </source>
</evidence>